<gene>
    <name evidence="1" type="ORF">TSPGSL018_23220</name>
</gene>
<organism evidence="1">
    <name type="scientific">Tetraselmis sp. GSL018</name>
    <dbReference type="NCBI Taxonomy" id="582737"/>
    <lineage>
        <taxon>Eukaryota</taxon>
        <taxon>Viridiplantae</taxon>
        <taxon>Chlorophyta</taxon>
        <taxon>core chlorophytes</taxon>
        <taxon>Chlorodendrophyceae</taxon>
        <taxon>Chlorodendrales</taxon>
        <taxon>Chlorodendraceae</taxon>
        <taxon>Tetraselmis</taxon>
    </lineage>
</organism>
<accession>A0A061RXU5</accession>
<sequence>MSDSAAVLRFPSSRFALWDHTPTGTSTALSATEQAPLLHFHSEALGWILQQVESGVGGSASLRGKWDATGGGTPMLQLLPPSGGEGASCGGGHSVVPVLFPAADEPQGSESDWEQLQRRFASGFAFAAGADLDQAFPLLLRVSRSGGAGAASTV</sequence>
<proteinExistence type="predicted"/>
<dbReference type="EMBL" id="GBEZ01010260">
    <property type="protein sequence ID" value="JAC75396.1"/>
    <property type="molecule type" value="Transcribed_RNA"/>
</dbReference>
<feature type="non-terminal residue" evidence="1">
    <location>
        <position position="154"/>
    </location>
</feature>
<protein>
    <submittedName>
        <fullName evidence="1">Uncharacterized protein</fullName>
    </submittedName>
</protein>
<dbReference type="AlphaFoldDB" id="A0A061RXU5"/>
<reference evidence="1" key="1">
    <citation type="submission" date="2014-05" db="EMBL/GenBank/DDBJ databases">
        <title>The transcriptome of the halophilic microalga Tetraselmis sp. GSL018 isolated from the Great Salt Lake, Utah.</title>
        <authorList>
            <person name="Jinkerson R.E."/>
            <person name="D'Adamo S."/>
            <person name="Posewitz M.C."/>
        </authorList>
    </citation>
    <scope>NUCLEOTIDE SEQUENCE</scope>
    <source>
        <strain evidence="1">GSL018</strain>
    </source>
</reference>
<evidence type="ECO:0000313" key="1">
    <source>
        <dbReference type="EMBL" id="JAC75396.1"/>
    </source>
</evidence>
<name>A0A061RXU5_9CHLO</name>